<evidence type="ECO:0000256" key="1">
    <source>
        <dbReference type="SAM" id="MobiDB-lite"/>
    </source>
</evidence>
<dbReference type="PANTHER" id="PTHR21725:SF1">
    <property type="entry name" value="E3 UBIQUITIN-PROTEIN LIGASE UBR4"/>
    <property type="match status" value="1"/>
</dbReference>
<evidence type="ECO:0000313" key="4">
    <source>
        <dbReference type="Proteomes" id="UP000030742"/>
    </source>
</evidence>
<gene>
    <name evidence="3" type="ORF">D910_02184</name>
</gene>
<dbReference type="Proteomes" id="UP000030742">
    <property type="component" value="Unassembled WGS sequence"/>
</dbReference>
<dbReference type="EMBL" id="KB631623">
    <property type="protein sequence ID" value="ERL84759.1"/>
    <property type="molecule type" value="Genomic_DNA"/>
</dbReference>
<evidence type="ECO:0000259" key="2">
    <source>
        <dbReference type="Pfam" id="PF19423"/>
    </source>
</evidence>
<accession>U4TTA5</accession>
<sequence length="534" mass="57769">MCLLVRLFLRANTESLQALRAGDALIDLCLNLPTIKKAKVKVEEALAGRPFSIPSNHAEALAHRNSLPQTVSEITLAISAINLPVLEPLSAPKLDKLCNLAMAALHCGVAQAAASACLAAASVVSPKVSGQQAQAASLKEEDLDSNAVKLVEEVLNMYSYIGNVIKTSTRAGGHSRESVTSTPGSSASARSGLQKFQQCFGVLNVALATKALALLSDLFDDLSLEIFGGSVGSVVAMEPAPLAILGQFTALQRVARILSAAPLNNLLFYLSIVSYSKACSLKRLIPPESDNFSQSDSTAYFEDMILCSDENSTDEDDDSEPILGQWFEETLAPSEPAESKSPSTSENVDTKSNNNPDRGQSIVPEKGEVDGYISLATSIFVFLNKHFLCSKSSFVQRYVRSGLTEQQMIILAAIIRDLDREWAKSELGGQYEEFSNALMKFTHNLITSNNLNSLQACLLNHLGVSPWNADVRHAWPLQVYPRTLTVLAQVLLLRPQNEKEASVISIWHRLVNTLIENVLNNPQAAIDSTEVEGS</sequence>
<dbReference type="InterPro" id="IPR045189">
    <property type="entry name" value="UBR4-like"/>
</dbReference>
<evidence type="ECO:0000313" key="3">
    <source>
        <dbReference type="EMBL" id="ERL84759.1"/>
    </source>
</evidence>
<feature type="region of interest" description="Disordered" evidence="1">
    <location>
        <begin position="333"/>
        <end position="364"/>
    </location>
</feature>
<feature type="domain" description="E3 ubiquitin-protein ligase UBR4 N-terminal" evidence="2">
    <location>
        <begin position="176"/>
        <end position="529"/>
    </location>
</feature>
<organism evidence="3 4">
    <name type="scientific">Dendroctonus ponderosae</name>
    <name type="common">Mountain pine beetle</name>
    <dbReference type="NCBI Taxonomy" id="77166"/>
    <lineage>
        <taxon>Eukaryota</taxon>
        <taxon>Metazoa</taxon>
        <taxon>Ecdysozoa</taxon>
        <taxon>Arthropoda</taxon>
        <taxon>Hexapoda</taxon>
        <taxon>Insecta</taxon>
        <taxon>Pterygota</taxon>
        <taxon>Neoptera</taxon>
        <taxon>Endopterygota</taxon>
        <taxon>Coleoptera</taxon>
        <taxon>Polyphaga</taxon>
        <taxon>Cucujiformia</taxon>
        <taxon>Curculionidae</taxon>
        <taxon>Scolytinae</taxon>
        <taxon>Dendroctonus</taxon>
    </lineage>
</organism>
<name>U4TTA5_DENPD</name>
<protein>
    <recommendedName>
        <fullName evidence="2">E3 ubiquitin-protein ligase UBR4 N-terminal domain-containing protein</fullName>
    </recommendedName>
</protein>
<dbReference type="OrthoDB" id="30336at2759"/>
<dbReference type="PANTHER" id="PTHR21725">
    <property type="entry name" value="E3 UBIQUITIN-PROTEIN LIGASE UBR4"/>
    <property type="match status" value="1"/>
</dbReference>
<feature type="compositionally biased region" description="Low complexity" evidence="1">
    <location>
        <begin position="333"/>
        <end position="346"/>
    </location>
</feature>
<dbReference type="STRING" id="77166.U4TTA5"/>
<dbReference type="AlphaFoldDB" id="U4TTA5"/>
<reference evidence="3 4" key="1">
    <citation type="journal article" date="2013" name="Genome Biol.">
        <title>Draft genome of the mountain pine beetle, Dendroctonus ponderosae Hopkins, a major forest pest.</title>
        <authorList>
            <person name="Keeling C.I."/>
            <person name="Yuen M.M."/>
            <person name="Liao N.Y."/>
            <person name="Docking T.R."/>
            <person name="Chan S.K."/>
            <person name="Taylor G.A."/>
            <person name="Palmquist D.L."/>
            <person name="Jackman S.D."/>
            <person name="Nguyen A."/>
            <person name="Li M."/>
            <person name="Henderson H."/>
            <person name="Janes J.K."/>
            <person name="Zhao Y."/>
            <person name="Pandoh P."/>
            <person name="Moore R."/>
            <person name="Sperling F.A."/>
            <person name="Huber D.P."/>
            <person name="Birol I."/>
            <person name="Jones S.J."/>
            <person name="Bohlmann J."/>
        </authorList>
    </citation>
    <scope>NUCLEOTIDE SEQUENCE</scope>
</reference>
<dbReference type="Pfam" id="PF19423">
    <property type="entry name" value="E3_UBR4_N"/>
    <property type="match status" value="2"/>
</dbReference>
<feature type="domain" description="E3 ubiquitin-protein ligase UBR4 N-terminal" evidence="2">
    <location>
        <begin position="7"/>
        <end position="175"/>
    </location>
</feature>
<proteinExistence type="predicted"/>
<dbReference type="InterPro" id="IPR045841">
    <property type="entry name" value="E3_UBR4_N"/>
</dbReference>